<reference evidence="2 3" key="1">
    <citation type="submission" date="2011-11" db="EMBL/GenBank/DDBJ databases">
        <title>The Noncontiguous Finished genome of Desulfosporosinus youngiae DSM 17734.</title>
        <authorList>
            <consortium name="US DOE Joint Genome Institute (JGI-PGF)"/>
            <person name="Lucas S."/>
            <person name="Han J."/>
            <person name="Lapidus A."/>
            <person name="Cheng J.-F."/>
            <person name="Goodwin L."/>
            <person name="Pitluck S."/>
            <person name="Peters L."/>
            <person name="Ovchinnikova G."/>
            <person name="Lu M."/>
            <person name="Land M.L."/>
            <person name="Hauser L."/>
            <person name="Pester M."/>
            <person name="Spring S."/>
            <person name="Ollivier B."/>
            <person name="Rattei T."/>
            <person name="Klenk H.-P."/>
            <person name="Wagner M."/>
            <person name="Loy A."/>
            <person name="Woyke T.J."/>
        </authorList>
    </citation>
    <scope>NUCLEOTIDE SEQUENCE [LARGE SCALE GENOMIC DNA]</scope>
    <source>
        <strain evidence="2 3">DSM 17734</strain>
    </source>
</reference>
<dbReference type="eggNOG" id="COG4552">
    <property type="taxonomic scope" value="Bacteria"/>
</dbReference>
<dbReference type="SUPFAM" id="SSF55729">
    <property type="entry name" value="Acyl-CoA N-acyltransferases (Nat)"/>
    <property type="match status" value="1"/>
</dbReference>
<dbReference type="EMBL" id="CM001441">
    <property type="protein sequence ID" value="EHQ89760.1"/>
    <property type="molecule type" value="Genomic_DNA"/>
</dbReference>
<dbReference type="Pfam" id="PF13527">
    <property type="entry name" value="Acetyltransf_9"/>
    <property type="match status" value="1"/>
</dbReference>
<dbReference type="InterPro" id="IPR000182">
    <property type="entry name" value="GNAT_dom"/>
</dbReference>
<dbReference type="InterPro" id="IPR016181">
    <property type="entry name" value="Acyl_CoA_acyltransferase"/>
</dbReference>
<feature type="domain" description="N-acetyltransferase" evidence="1">
    <location>
        <begin position="2"/>
        <end position="148"/>
    </location>
</feature>
<dbReference type="PROSITE" id="PS51186">
    <property type="entry name" value="GNAT"/>
    <property type="match status" value="1"/>
</dbReference>
<dbReference type="STRING" id="768710.DesyoDRAFT_2704"/>
<name>H5Y479_9FIRM</name>
<dbReference type="GO" id="GO:0016747">
    <property type="term" value="F:acyltransferase activity, transferring groups other than amino-acyl groups"/>
    <property type="evidence" value="ECO:0007669"/>
    <property type="project" value="InterPro"/>
</dbReference>
<gene>
    <name evidence="2" type="ORF">DesyoDRAFT_2704</name>
</gene>
<sequence>MSIIRLAKEGETTRQKELWKLCFGDSDSYINFFYAERYKKDETAVLLHDEEISAMLTMISVKIMITDTQGLDSVMFYAIATHPNYQNRGFATQLIDFCNQYLRVNNKVCSILVPANKQLFDFYRKQGYKDGFYIRETLFTRDMIDTLPACDSSEYLVSSINPQGYNQRRNNQLNGRFYVQYADKDIAYQKKLSQQSGADIYGIDCGAMQGCAAIERLNADKVFIKEILLPDKAVNGAIKQIARQLPAKEYTLRTPAYLGGHLGGSIRPFGMIRGLREIELTLNSDGLGYLGFAFD</sequence>
<organism evidence="2 3">
    <name type="scientific">Desulfosporosinus youngiae DSM 17734</name>
    <dbReference type="NCBI Taxonomy" id="768710"/>
    <lineage>
        <taxon>Bacteria</taxon>
        <taxon>Bacillati</taxon>
        <taxon>Bacillota</taxon>
        <taxon>Clostridia</taxon>
        <taxon>Eubacteriales</taxon>
        <taxon>Desulfitobacteriaceae</taxon>
        <taxon>Desulfosporosinus</taxon>
    </lineage>
</organism>
<dbReference type="AlphaFoldDB" id="H5Y479"/>
<dbReference type="HOGENOM" id="CLU_942437_0_0_9"/>
<dbReference type="OrthoDB" id="1986015at2"/>
<dbReference type="RefSeq" id="WP_007783773.1">
    <property type="nucleotide sequence ID" value="NZ_CM001441.1"/>
</dbReference>
<dbReference type="Proteomes" id="UP000005104">
    <property type="component" value="Chromosome"/>
</dbReference>
<protein>
    <submittedName>
        <fullName evidence="2">Putative acetyltransferase</fullName>
    </submittedName>
</protein>
<keyword evidence="3" id="KW-1185">Reference proteome</keyword>
<keyword evidence="2" id="KW-0808">Transferase</keyword>
<evidence type="ECO:0000313" key="2">
    <source>
        <dbReference type="EMBL" id="EHQ89760.1"/>
    </source>
</evidence>
<dbReference type="Gene3D" id="3.40.630.30">
    <property type="match status" value="1"/>
</dbReference>
<proteinExistence type="predicted"/>
<dbReference type="CDD" id="cd04301">
    <property type="entry name" value="NAT_SF"/>
    <property type="match status" value="1"/>
</dbReference>
<evidence type="ECO:0000259" key="1">
    <source>
        <dbReference type="PROSITE" id="PS51186"/>
    </source>
</evidence>
<evidence type="ECO:0000313" key="3">
    <source>
        <dbReference type="Proteomes" id="UP000005104"/>
    </source>
</evidence>
<accession>H5Y479</accession>